<organism evidence="2 3">
    <name type="scientific">Dyella marensis</name>
    <dbReference type="NCBI Taxonomy" id="500610"/>
    <lineage>
        <taxon>Bacteria</taxon>
        <taxon>Pseudomonadati</taxon>
        <taxon>Pseudomonadota</taxon>
        <taxon>Gammaproteobacteria</taxon>
        <taxon>Lysobacterales</taxon>
        <taxon>Rhodanobacteraceae</taxon>
        <taxon>Dyella</taxon>
    </lineage>
</organism>
<accession>A0A1I2IEH5</accession>
<feature type="transmembrane region" description="Helical" evidence="1">
    <location>
        <begin position="191"/>
        <end position="209"/>
    </location>
</feature>
<reference evidence="3" key="1">
    <citation type="submission" date="2016-10" db="EMBL/GenBank/DDBJ databases">
        <authorList>
            <person name="Varghese N."/>
            <person name="Submissions S."/>
        </authorList>
    </citation>
    <scope>NUCLEOTIDE SEQUENCE [LARGE SCALE GENOMIC DNA]</scope>
    <source>
        <strain evidence="3">UNC178MFTsu3.1</strain>
    </source>
</reference>
<evidence type="ECO:0000313" key="2">
    <source>
        <dbReference type="EMBL" id="SFF38941.1"/>
    </source>
</evidence>
<feature type="transmembrane region" description="Helical" evidence="1">
    <location>
        <begin position="30"/>
        <end position="52"/>
    </location>
</feature>
<dbReference type="AlphaFoldDB" id="A0A1I2IEH5"/>
<gene>
    <name evidence="2" type="ORF">SAMN02799615_03374</name>
</gene>
<evidence type="ECO:0000313" key="3">
    <source>
        <dbReference type="Proteomes" id="UP000199477"/>
    </source>
</evidence>
<keyword evidence="1" id="KW-0472">Membrane</keyword>
<dbReference type="STRING" id="500610.SAMN02799615_03374"/>
<feature type="transmembrane region" description="Helical" evidence="1">
    <location>
        <begin position="98"/>
        <end position="121"/>
    </location>
</feature>
<evidence type="ECO:0000256" key="1">
    <source>
        <dbReference type="SAM" id="Phobius"/>
    </source>
</evidence>
<dbReference type="RefSeq" id="WP_051548627.1">
    <property type="nucleotide sequence ID" value="NZ_FONH01000015.1"/>
</dbReference>
<sequence>MKTLAPIAAHAPVGFGDRTVCKLRRVLDRWFYFGMAWLVLAVVAYGFGRGLGERLLHRAEPLPWILHVHAMVFSGWVLLFLAQSGLVHRHAVRLHRRLGMFGAGLGTVLPLLGVATALAMRQWHARQGAVHDTFLAISFNDMLTFAVAFGLALRWRRQPDVHRRLMLIATCALTVAAFARFPRALVPANAWYAYVDGLIGLGLLRDLIVEDRVHRVYAIGLPCVVAGQALALYLAFAAPAGWLALLHAALD</sequence>
<keyword evidence="3" id="KW-1185">Reference proteome</keyword>
<keyword evidence="1" id="KW-1133">Transmembrane helix</keyword>
<dbReference type="EMBL" id="FONH01000015">
    <property type="protein sequence ID" value="SFF38941.1"/>
    <property type="molecule type" value="Genomic_DNA"/>
</dbReference>
<feature type="transmembrane region" description="Helical" evidence="1">
    <location>
        <begin position="133"/>
        <end position="153"/>
    </location>
</feature>
<name>A0A1I2IEH5_9GAMM</name>
<dbReference type="Proteomes" id="UP000199477">
    <property type="component" value="Unassembled WGS sequence"/>
</dbReference>
<proteinExistence type="predicted"/>
<feature type="transmembrane region" description="Helical" evidence="1">
    <location>
        <begin position="64"/>
        <end position="86"/>
    </location>
</feature>
<feature type="transmembrane region" description="Helical" evidence="1">
    <location>
        <begin position="165"/>
        <end position="185"/>
    </location>
</feature>
<keyword evidence="1" id="KW-0812">Transmembrane</keyword>
<protein>
    <submittedName>
        <fullName evidence="2">Uncharacterized protein</fullName>
    </submittedName>
</protein>
<feature type="transmembrane region" description="Helical" evidence="1">
    <location>
        <begin position="216"/>
        <end position="236"/>
    </location>
</feature>